<dbReference type="InterPro" id="IPR034660">
    <property type="entry name" value="DinB/YfiT-like"/>
</dbReference>
<accession>A0ABU8F8G6</accession>
<reference evidence="2 3" key="1">
    <citation type="submission" date="2024-01" db="EMBL/GenBank/DDBJ databases">
        <title>Seven novel Bacillus-like species.</title>
        <authorList>
            <person name="Liu G."/>
        </authorList>
    </citation>
    <scope>NUCLEOTIDE SEQUENCE [LARGE SCALE GENOMIC DNA]</scope>
    <source>
        <strain evidence="2 3">FJAT-51614</strain>
    </source>
</reference>
<dbReference type="InterPro" id="IPR024775">
    <property type="entry name" value="DinB-like"/>
</dbReference>
<feature type="domain" description="DinB-like" evidence="1">
    <location>
        <begin position="12"/>
        <end position="134"/>
    </location>
</feature>
<evidence type="ECO:0000313" key="2">
    <source>
        <dbReference type="EMBL" id="MEI4771302.1"/>
    </source>
</evidence>
<comment type="caution">
    <text evidence="2">The sequence shown here is derived from an EMBL/GenBank/DDBJ whole genome shotgun (WGS) entry which is preliminary data.</text>
</comment>
<gene>
    <name evidence="2" type="ORF">WAX74_16880</name>
</gene>
<evidence type="ECO:0000313" key="3">
    <source>
        <dbReference type="Proteomes" id="UP001364890"/>
    </source>
</evidence>
<protein>
    <submittedName>
        <fullName evidence="2">DinB family protein</fullName>
    </submittedName>
</protein>
<dbReference type="Gene3D" id="1.20.120.450">
    <property type="entry name" value="dinb family like domain"/>
    <property type="match status" value="1"/>
</dbReference>
<name>A0ABU8F8G6_9BACI</name>
<dbReference type="Pfam" id="PF12867">
    <property type="entry name" value="DinB_2"/>
    <property type="match status" value="1"/>
</dbReference>
<dbReference type="Proteomes" id="UP001364890">
    <property type="component" value="Unassembled WGS sequence"/>
</dbReference>
<sequence>MINDAIKQLQFISDTILELFEQVDNELLNKRPVGNKMSVWEVCQHLSQIPGADLHIQKGYSEQQMTNYYQTNMSLNIQEVKLIFITGIQDLISNFENLTEDELEERFTTYWGSDYSRAEWFIQIVNHLVHHRMQLYQYFLLLNQEVHIVLFR</sequence>
<dbReference type="SUPFAM" id="SSF109854">
    <property type="entry name" value="DinB/YfiT-like putative metalloenzymes"/>
    <property type="match status" value="1"/>
</dbReference>
<organism evidence="2 3">
    <name type="scientific">Psychrobacillus mangrovi</name>
    <dbReference type="NCBI Taxonomy" id="3117745"/>
    <lineage>
        <taxon>Bacteria</taxon>
        <taxon>Bacillati</taxon>
        <taxon>Bacillota</taxon>
        <taxon>Bacilli</taxon>
        <taxon>Bacillales</taxon>
        <taxon>Bacillaceae</taxon>
        <taxon>Psychrobacillus</taxon>
    </lineage>
</organism>
<dbReference type="EMBL" id="JBAWSY010000018">
    <property type="protein sequence ID" value="MEI4771302.1"/>
    <property type="molecule type" value="Genomic_DNA"/>
</dbReference>
<keyword evidence="3" id="KW-1185">Reference proteome</keyword>
<proteinExistence type="predicted"/>
<dbReference type="RefSeq" id="WP_336498855.1">
    <property type="nucleotide sequence ID" value="NZ_JBAWSY010000018.1"/>
</dbReference>
<evidence type="ECO:0000259" key="1">
    <source>
        <dbReference type="Pfam" id="PF12867"/>
    </source>
</evidence>